<sequence length="47" mass="4876">MKHPQVGEEFRRLLQGLPLKLAAIPAAHSVAALEIDTAAALLSAANA</sequence>
<reference evidence="1 2" key="1">
    <citation type="submission" date="2020-08" db="EMBL/GenBank/DDBJ databases">
        <title>Genomic Encyclopedia of Type Strains, Phase IV (KMG-IV): sequencing the most valuable type-strain genomes for metagenomic binning, comparative biology and taxonomic classification.</title>
        <authorList>
            <person name="Goeker M."/>
        </authorList>
    </citation>
    <scope>NUCLEOTIDE SEQUENCE [LARGE SCALE GENOMIC DNA]</scope>
    <source>
        <strain evidence="1 2">DSM 23240</strain>
    </source>
</reference>
<dbReference type="RefSeq" id="WP_168055492.1">
    <property type="nucleotide sequence ID" value="NZ_JACHHQ010000002.1"/>
</dbReference>
<organism evidence="1 2">
    <name type="scientific">Glaciimonas immobilis</name>
    <dbReference type="NCBI Taxonomy" id="728004"/>
    <lineage>
        <taxon>Bacteria</taxon>
        <taxon>Pseudomonadati</taxon>
        <taxon>Pseudomonadota</taxon>
        <taxon>Betaproteobacteria</taxon>
        <taxon>Burkholderiales</taxon>
        <taxon>Oxalobacteraceae</taxon>
        <taxon>Glaciimonas</taxon>
    </lineage>
</organism>
<dbReference type="Proteomes" id="UP000571084">
    <property type="component" value="Unassembled WGS sequence"/>
</dbReference>
<proteinExistence type="predicted"/>
<protein>
    <submittedName>
        <fullName evidence="1">Uncharacterized protein</fullName>
    </submittedName>
</protein>
<name>A0A840RMY3_9BURK</name>
<accession>A0A840RMY3</accession>
<dbReference type="EMBL" id="JACHHQ010000002">
    <property type="protein sequence ID" value="MBB5199123.1"/>
    <property type="molecule type" value="Genomic_DNA"/>
</dbReference>
<evidence type="ECO:0000313" key="1">
    <source>
        <dbReference type="EMBL" id="MBB5199123.1"/>
    </source>
</evidence>
<keyword evidence="2" id="KW-1185">Reference proteome</keyword>
<gene>
    <name evidence="1" type="ORF">HNR39_000950</name>
</gene>
<comment type="caution">
    <text evidence="1">The sequence shown here is derived from an EMBL/GenBank/DDBJ whole genome shotgun (WGS) entry which is preliminary data.</text>
</comment>
<evidence type="ECO:0000313" key="2">
    <source>
        <dbReference type="Proteomes" id="UP000571084"/>
    </source>
</evidence>
<dbReference type="AlphaFoldDB" id="A0A840RMY3"/>